<name>A0ABU6YFJ9_9FABA</name>
<organism evidence="1 2">
    <name type="scientific">Stylosanthes scabra</name>
    <dbReference type="NCBI Taxonomy" id="79078"/>
    <lineage>
        <taxon>Eukaryota</taxon>
        <taxon>Viridiplantae</taxon>
        <taxon>Streptophyta</taxon>
        <taxon>Embryophyta</taxon>
        <taxon>Tracheophyta</taxon>
        <taxon>Spermatophyta</taxon>
        <taxon>Magnoliopsida</taxon>
        <taxon>eudicotyledons</taxon>
        <taxon>Gunneridae</taxon>
        <taxon>Pentapetalae</taxon>
        <taxon>rosids</taxon>
        <taxon>fabids</taxon>
        <taxon>Fabales</taxon>
        <taxon>Fabaceae</taxon>
        <taxon>Papilionoideae</taxon>
        <taxon>50 kb inversion clade</taxon>
        <taxon>dalbergioids sensu lato</taxon>
        <taxon>Dalbergieae</taxon>
        <taxon>Pterocarpus clade</taxon>
        <taxon>Stylosanthes</taxon>
    </lineage>
</organism>
<keyword evidence="2" id="KW-1185">Reference proteome</keyword>
<evidence type="ECO:0000313" key="1">
    <source>
        <dbReference type="EMBL" id="MED6208879.1"/>
    </source>
</evidence>
<proteinExistence type="predicted"/>
<reference evidence="1 2" key="1">
    <citation type="journal article" date="2023" name="Plants (Basel)">
        <title>Bridging the Gap: Combining Genomics and Transcriptomics Approaches to Understand Stylosanthes scabra, an Orphan Legume from the Brazilian Caatinga.</title>
        <authorList>
            <person name="Ferreira-Neto J.R.C."/>
            <person name="da Silva M.D."/>
            <person name="Binneck E."/>
            <person name="de Melo N.F."/>
            <person name="da Silva R.H."/>
            <person name="de Melo A.L.T.M."/>
            <person name="Pandolfi V."/>
            <person name="Bustamante F.O."/>
            <person name="Brasileiro-Vidal A.C."/>
            <person name="Benko-Iseppon A.M."/>
        </authorList>
    </citation>
    <scope>NUCLEOTIDE SEQUENCE [LARGE SCALE GENOMIC DNA]</scope>
    <source>
        <tissue evidence="1">Leaves</tissue>
    </source>
</reference>
<dbReference type="EMBL" id="JASCZI010241985">
    <property type="protein sequence ID" value="MED6208879.1"/>
    <property type="molecule type" value="Genomic_DNA"/>
</dbReference>
<sequence length="130" mass="14630">MILGNSAGVLPRWLGCTGTFAKHPTGTWSPLQSPYSSYRAGYSGGFLASDLMVSITSAGPWARYLSTPDEKDLRVLQFRTTFDRMTHRDFVCLPYMTLEVAFVAQPDIWQEEHMRLWTSVCALINFGSIE</sequence>
<gene>
    <name evidence="1" type="ORF">PIB30_049279</name>
</gene>
<dbReference type="Proteomes" id="UP001341840">
    <property type="component" value="Unassembled WGS sequence"/>
</dbReference>
<accession>A0ABU6YFJ9</accession>
<comment type="caution">
    <text evidence="1">The sequence shown here is derived from an EMBL/GenBank/DDBJ whole genome shotgun (WGS) entry which is preliminary data.</text>
</comment>
<evidence type="ECO:0000313" key="2">
    <source>
        <dbReference type="Proteomes" id="UP001341840"/>
    </source>
</evidence>
<protein>
    <submittedName>
        <fullName evidence="1">Uncharacterized protein</fullName>
    </submittedName>
</protein>